<dbReference type="EMBL" id="FMZE01000004">
    <property type="protein sequence ID" value="SDC92316.1"/>
    <property type="molecule type" value="Genomic_DNA"/>
</dbReference>
<dbReference type="NCBIfam" id="TIGR02727">
    <property type="entry name" value="MTHFS_bact"/>
    <property type="match status" value="1"/>
</dbReference>
<protein>
    <recommendedName>
        <fullName evidence="4">5-formyltetrahydrofolate cyclo-ligase</fullName>
        <ecNumber evidence="4">6.3.3.2</ecNumber>
    </recommendedName>
</protein>
<dbReference type="InterPro" id="IPR037171">
    <property type="entry name" value="NagB/RpiA_transferase-like"/>
</dbReference>
<dbReference type="PANTHER" id="PTHR23407:SF1">
    <property type="entry name" value="5-FORMYLTETRAHYDROFOLATE CYCLO-LIGASE"/>
    <property type="match status" value="1"/>
</dbReference>
<dbReference type="SUPFAM" id="SSF100950">
    <property type="entry name" value="NagB/RpiA/CoA transferase-like"/>
    <property type="match status" value="1"/>
</dbReference>
<dbReference type="GO" id="GO:0030272">
    <property type="term" value="F:5-formyltetrahydrofolate cyclo-ligase activity"/>
    <property type="evidence" value="ECO:0007669"/>
    <property type="project" value="UniProtKB-EC"/>
</dbReference>
<keyword evidence="3 4" id="KW-0067">ATP-binding</keyword>
<keyword evidence="4" id="KW-0460">Magnesium</keyword>
<evidence type="ECO:0000256" key="2">
    <source>
        <dbReference type="ARBA" id="ARBA00022741"/>
    </source>
</evidence>
<dbReference type="Pfam" id="PF01812">
    <property type="entry name" value="5-FTHF_cyc-lig"/>
    <property type="match status" value="1"/>
</dbReference>
<comment type="cofactor">
    <cofactor evidence="4">
        <name>Mg(2+)</name>
        <dbReference type="ChEBI" id="CHEBI:18420"/>
    </cofactor>
</comment>
<evidence type="ECO:0000313" key="5">
    <source>
        <dbReference type="EMBL" id="SDC92316.1"/>
    </source>
</evidence>
<dbReference type="Gene3D" id="3.40.50.10420">
    <property type="entry name" value="NagB/RpiA/CoA transferase-like"/>
    <property type="match status" value="1"/>
</dbReference>
<keyword evidence="4" id="KW-0479">Metal-binding</keyword>
<dbReference type="InterPro" id="IPR024185">
    <property type="entry name" value="FTHF_cligase-like_sf"/>
</dbReference>
<comment type="similarity">
    <text evidence="1 4">Belongs to the 5-formyltetrahydrofolate cyclo-ligase family.</text>
</comment>
<reference evidence="5 6" key="1">
    <citation type="submission" date="2016-10" db="EMBL/GenBank/DDBJ databases">
        <authorList>
            <person name="de Groot N.N."/>
        </authorList>
    </citation>
    <scope>NUCLEOTIDE SEQUENCE [LARGE SCALE GENOMIC DNA]</scope>
    <source>
        <strain evidence="5 6">CGMCC 4.5506</strain>
    </source>
</reference>
<comment type="catalytic activity">
    <reaction evidence="4">
        <text>(6S)-5-formyl-5,6,7,8-tetrahydrofolate + ATP = (6R)-5,10-methenyltetrahydrofolate + ADP + phosphate</text>
        <dbReference type="Rhea" id="RHEA:10488"/>
        <dbReference type="ChEBI" id="CHEBI:30616"/>
        <dbReference type="ChEBI" id="CHEBI:43474"/>
        <dbReference type="ChEBI" id="CHEBI:57455"/>
        <dbReference type="ChEBI" id="CHEBI:57457"/>
        <dbReference type="ChEBI" id="CHEBI:456216"/>
        <dbReference type="EC" id="6.3.3.2"/>
    </reaction>
</comment>
<gene>
    <name evidence="5" type="ORF">SAMN05421630_104465</name>
</gene>
<evidence type="ECO:0000313" key="6">
    <source>
        <dbReference type="Proteomes" id="UP000199494"/>
    </source>
</evidence>
<name>A0A1G6QKT9_9PSEU</name>
<evidence type="ECO:0000256" key="4">
    <source>
        <dbReference type="RuleBase" id="RU361279"/>
    </source>
</evidence>
<dbReference type="GO" id="GO:0035999">
    <property type="term" value="P:tetrahydrofolate interconversion"/>
    <property type="evidence" value="ECO:0007669"/>
    <property type="project" value="TreeGrafter"/>
</dbReference>
<dbReference type="Proteomes" id="UP000199494">
    <property type="component" value="Unassembled WGS sequence"/>
</dbReference>
<evidence type="ECO:0000256" key="3">
    <source>
        <dbReference type="ARBA" id="ARBA00022840"/>
    </source>
</evidence>
<sequence>MAARRAAIGPGQQVSEAHALAGKVAELTAGTVCCYVPFGSEPGAITLLDVLREAGARVLLPIVPPAPGPLDWAEYTGTSSLVTGRFKGVLEPDGPRLGPRALATVDRILLPALAVDHSGVRLGRGAGYYDRSLPLAAATTDLVAVIRDTELVPSLPAESHDVRMNAALTPGEGLIRLPLGN</sequence>
<organism evidence="5 6">
    <name type="scientific">Prauserella marina</name>
    <dbReference type="NCBI Taxonomy" id="530584"/>
    <lineage>
        <taxon>Bacteria</taxon>
        <taxon>Bacillati</taxon>
        <taxon>Actinomycetota</taxon>
        <taxon>Actinomycetes</taxon>
        <taxon>Pseudonocardiales</taxon>
        <taxon>Pseudonocardiaceae</taxon>
        <taxon>Prauserella</taxon>
    </lineage>
</organism>
<keyword evidence="5" id="KW-0436">Ligase</keyword>
<evidence type="ECO:0000256" key="1">
    <source>
        <dbReference type="ARBA" id="ARBA00010638"/>
    </source>
</evidence>
<dbReference type="InterPro" id="IPR002698">
    <property type="entry name" value="FTHF_cligase"/>
</dbReference>
<dbReference type="GO" id="GO:0005524">
    <property type="term" value="F:ATP binding"/>
    <property type="evidence" value="ECO:0007669"/>
    <property type="project" value="UniProtKB-KW"/>
</dbReference>
<dbReference type="GO" id="GO:0046872">
    <property type="term" value="F:metal ion binding"/>
    <property type="evidence" value="ECO:0007669"/>
    <property type="project" value="UniProtKB-KW"/>
</dbReference>
<dbReference type="AlphaFoldDB" id="A0A1G6QKT9"/>
<dbReference type="STRING" id="530584.SAMN05421630_104465"/>
<dbReference type="PIRSF" id="PIRSF006806">
    <property type="entry name" value="FTHF_cligase"/>
    <property type="match status" value="1"/>
</dbReference>
<keyword evidence="6" id="KW-1185">Reference proteome</keyword>
<accession>A0A1G6QKT9</accession>
<dbReference type="EC" id="6.3.3.2" evidence="4"/>
<keyword evidence="2 4" id="KW-0547">Nucleotide-binding</keyword>
<proteinExistence type="inferred from homology"/>
<dbReference type="GO" id="GO:0009396">
    <property type="term" value="P:folic acid-containing compound biosynthetic process"/>
    <property type="evidence" value="ECO:0007669"/>
    <property type="project" value="TreeGrafter"/>
</dbReference>
<dbReference type="PANTHER" id="PTHR23407">
    <property type="entry name" value="ATPASE INHIBITOR/5-FORMYLTETRAHYDROFOLATE CYCLO-LIGASE"/>
    <property type="match status" value="1"/>
</dbReference>